<evidence type="ECO:0000313" key="2">
    <source>
        <dbReference type="Proteomes" id="UP001432251"/>
    </source>
</evidence>
<name>A0ACD5AKG8_9ACTN</name>
<dbReference type="Proteomes" id="UP001432251">
    <property type="component" value="Chromosome"/>
</dbReference>
<protein>
    <submittedName>
        <fullName evidence="1">Heparinase II/III family protein</fullName>
    </submittedName>
</protein>
<organism evidence="1 2">
    <name type="scientific">Streptomyces citrinus</name>
    <dbReference type="NCBI Taxonomy" id="3118173"/>
    <lineage>
        <taxon>Bacteria</taxon>
        <taxon>Bacillati</taxon>
        <taxon>Actinomycetota</taxon>
        <taxon>Actinomycetes</taxon>
        <taxon>Kitasatosporales</taxon>
        <taxon>Streptomycetaceae</taxon>
        <taxon>Streptomyces</taxon>
    </lineage>
</organism>
<sequence>MAPSEGELADLRRRVREAAGAARGATMPELTFSAYRRFDDDGDRLAYEELYFRRRAHVTALAAEVLIDPDAELGALADALWSVCDEYTWALPAHEMHATHFGRGMDQCLDLFAALTAQLLAETVRTCGDRLDPRVTARVRAQVDHRVLSLLADDDRPLLWESWDHNWAAVCGGCTGLAALALWEPGPRLTRVIDRCRDAQLTYLSGFGDDGGCAEGADYWVFGFAHFVYFAEGLRESTGEDLLAHPTARAVAGFPAAVHLGGGLFPAFSDAGERTLVPAGLAHRLARRLGAHVPPEAIGWDLSRDWADLSRTLRWVAGAPEGEPSQESGTTYLPDLAWVVDRGPGVAFGAKGGHNAEPHNHNDLGQFVLAAEGEVLLADLGAGEYRKGYFDDATRYDFLHASSRAHSVPRVGGCEQSAGRDRAAVVTDCRIGDEGVVFALDIAGAYEVDGLTALRRHFNWRRADGELLLVDEVEAERPLPVEEVFVSRVRPDVRADGVVWAGRAAQARLTLPEDCAARVDVETVHTTDHDGAPDTVHLLRLGFEPQEPGATERGASERGTTERGAKERGTASRLVFRFRVGALDRAGAGDRGSGPGLNEAG</sequence>
<dbReference type="EMBL" id="CP146022">
    <property type="protein sequence ID" value="WWQ67746.1"/>
    <property type="molecule type" value="Genomic_DNA"/>
</dbReference>
<accession>A0ACD5AKG8</accession>
<evidence type="ECO:0000313" key="1">
    <source>
        <dbReference type="EMBL" id="WWQ67746.1"/>
    </source>
</evidence>
<gene>
    <name evidence="1" type="ORF">V2W30_33390</name>
</gene>
<keyword evidence="2" id="KW-1185">Reference proteome</keyword>
<proteinExistence type="predicted"/>
<reference evidence="1" key="1">
    <citation type="journal article" date="2025" name="Int. J. Syst. Evol. Microbiol.">
        <title>Streptomyces citrinus sp. nov., with yellow diffusible pigment.</title>
        <authorList>
            <person name="He Y."/>
            <person name="Yang E."/>
            <person name="Xu J."/>
            <person name="Sun Y."/>
            <person name="Sun L."/>
        </authorList>
    </citation>
    <scope>NUCLEOTIDE SEQUENCE</scope>
    <source>
        <strain evidence="1">Q6</strain>
    </source>
</reference>